<reference evidence="2 3" key="1">
    <citation type="submission" date="2021-06" db="EMBL/GenBank/DDBJ databases">
        <title>Bacillus sp. RD4P76, an endophyte from a halophyte.</title>
        <authorList>
            <person name="Sun J.-Q."/>
        </authorList>
    </citation>
    <scope>NUCLEOTIDE SEQUENCE [LARGE SCALE GENOMIC DNA]</scope>
    <source>
        <strain evidence="2 3">CGMCC 1.15917</strain>
    </source>
</reference>
<gene>
    <name evidence="2" type="ORF">KS419_18350</name>
</gene>
<keyword evidence="3" id="KW-1185">Reference proteome</keyword>
<dbReference type="PROSITE" id="PS51257">
    <property type="entry name" value="PROKAR_LIPOPROTEIN"/>
    <property type="match status" value="1"/>
</dbReference>
<comment type="caution">
    <text evidence="2">The sequence shown here is derived from an EMBL/GenBank/DDBJ whole genome shotgun (WGS) entry which is preliminary data.</text>
</comment>
<keyword evidence="1" id="KW-0732">Signal</keyword>
<dbReference type="InterPro" id="IPR025059">
    <property type="entry name" value="DUF3997"/>
</dbReference>
<accession>A0ABS6JKG3</accession>
<dbReference type="RefSeq" id="WP_217067843.1">
    <property type="nucleotide sequence ID" value="NZ_JAHQCS010000147.1"/>
</dbReference>
<feature type="signal peptide" evidence="1">
    <location>
        <begin position="1"/>
        <end position="27"/>
    </location>
</feature>
<feature type="chain" id="PRO_5045409663" evidence="1">
    <location>
        <begin position="28"/>
        <end position="149"/>
    </location>
</feature>
<dbReference type="Proteomes" id="UP000784880">
    <property type="component" value="Unassembled WGS sequence"/>
</dbReference>
<organism evidence="2 3">
    <name type="scientific">Evansella tamaricis</name>
    <dbReference type="NCBI Taxonomy" id="2069301"/>
    <lineage>
        <taxon>Bacteria</taxon>
        <taxon>Bacillati</taxon>
        <taxon>Bacillota</taxon>
        <taxon>Bacilli</taxon>
        <taxon>Bacillales</taxon>
        <taxon>Bacillaceae</taxon>
        <taxon>Evansella</taxon>
    </lineage>
</organism>
<proteinExistence type="predicted"/>
<sequence length="149" mass="17013">MKKQKRYFKKMILFIAGISLLTGCAGMADYDVELPGNYSILRTSAHQVTIALKTGEDSWGSEIIPAKVTEVGWDENYIIAKQVKLTQDKNRENNYKIPDEQNYQYWILSIETGDLTGPLDEGRLTDKRKEYKISDAIILKDVSRGFSQE</sequence>
<evidence type="ECO:0000313" key="2">
    <source>
        <dbReference type="EMBL" id="MBU9713694.1"/>
    </source>
</evidence>
<evidence type="ECO:0000256" key="1">
    <source>
        <dbReference type="SAM" id="SignalP"/>
    </source>
</evidence>
<evidence type="ECO:0000313" key="3">
    <source>
        <dbReference type="Proteomes" id="UP000784880"/>
    </source>
</evidence>
<name>A0ABS6JKG3_9BACI</name>
<protein>
    <submittedName>
        <fullName evidence="2">DUF3997 domain-containing protein</fullName>
    </submittedName>
</protein>
<dbReference type="Pfam" id="PF13162">
    <property type="entry name" value="DUF3997"/>
    <property type="match status" value="1"/>
</dbReference>
<dbReference type="EMBL" id="JAHQCS010000147">
    <property type="protein sequence ID" value="MBU9713694.1"/>
    <property type="molecule type" value="Genomic_DNA"/>
</dbReference>